<dbReference type="PANTHER" id="PTHR13452">
    <property type="entry name" value="THUMP DOMAIN CONTAINING PROTEIN 1-RELATED"/>
    <property type="match status" value="1"/>
</dbReference>
<organism evidence="4 5">
    <name type="scientific">Tetrahymena thermophila (strain SB210)</name>
    <dbReference type="NCBI Taxonomy" id="312017"/>
    <lineage>
        <taxon>Eukaryota</taxon>
        <taxon>Sar</taxon>
        <taxon>Alveolata</taxon>
        <taxon>Ciliophora</taxon>
        <taxon>Intramacronucleata</taxon>
        <taxon>Oligohymenophorea</taxon>
        <taxon>Hymenostomatida</taxon>
        <taxon>Tetrahymenina</taxon>
        <taxon>Tetrahymenidae</taxon>
        <taxon>Tetrahymena</taxon>
    </lineage>
</organism>
<reference evidence="5" key="1">
    <citation type="journal article" date="2006" name="PLoS Biol.">
        <title>Macronuclear genome sequence of the ciliate Tetrahymena thermophila, a model eukaryote.</title>
        <authorList>
            <person name="Eisen J.A."/>
            <person name="Coyne R.S."/>
            <person name="Wu M."/>
            <person name="Wu D."/>
            <person name="Thiagarajan M."/>
            <person name="Wortman J.R."/>
            <person name="Badger J.H."/>
            <person name="Ren Q."/>
            <person name="Amedeo P."/>
            <person name="Jones K.M."/>
            <person name="Tallon L.J."/>
            <person name="Delcher A.L."/>
            <person name="Salzberg S.L."/>
            <person name="Silva J.C."/>
            <person name="Haas B.J."/>
            <person name="Majoros W.H."/>
            <person name="Farzad M."/>
            <person name="Carlton J.M."/>
            <person name="Smith R.K. Jr."/>
            <person name="Garg J."/>
            <person name="Pearlman R.E."/>
            <person name="Karrer K.M."/>
            <person name="Sun L."/>
            <person name="Manning G."/>
            <person name="Elde N.C."/>
            <person name="Turkewitz A.P."/>
            <person name="Asai D.J."/>
            <person name="Wilkes D.E."/>
            <person name="Wang Y."/>
            <person name="Cai H."/>
            <person name="Collins K."/>
            <person name="Stewart B.A."/>
            <person name="Lee S.R."/>
            <person name="Wilamowska K."/>
            <person name="Weinberg Z."/>
            <person name="Ruzzo W.L."/>
            <person name="Wloga D."/>
            <person name="Gaertig J."/>
            <person name="Frankel J."/>
            <person name="Tsao C.-C."/>
            <person name="Gorovsky M.A."/>
            <person name="Keeling P.J."/>
            <person name="Waller R.F."/>
            <person name="Patron N.J."/>
            <person name="Cherry J.M."/>
            <person name="Stover N.A."/>
            <person name="Krieger C.J."/>
            <person name="del Toro C."/>
            <person name="Ryder H.F."/>
            <person name="Williamson S.C."/>
            <person name="Barbeau R.A."/>
            <person name="Hamilton E.P."/>
            <person name="Orias E."/>
        </authorList>
    </citation>
    <scope>NUCLEOTIDE SEQUENCE [LARGE SCALE GENOMIC DNA]</scope>
    <source>
        <strain evidence="5">SB210</strain>
    </source>
</reference>
<dbReference type="Gene3D" id="3.30.2300.10">
    <property type="entry name" value="THUMP superfamily"/>
    <property type="match status" value="1"/>
</dbReference>
<dbReference type="PANTHER" id="PTHR13452:SF10">
    <property type="entry name" value="THUMP DOMAIN-CONTAINING PROTEIN 1"/>
    <property type="match status" value="1"/>
</dbReference>
<proteinExistence type="predicted"/>
<gene>
    <name evidence="4" type="ORF">TTHERM_00188350</name>
</gene>
<evidence type="ECO:0000256" key="1">
    <source>
        <dbReference type="SAM" id="Coils"/>
    </source>
</evidence>
<dbReference type="GeneID" id="7831320"/>
<evidence type="ECO:0000256" key="2">
    <source>
        <dbReference type="SAM" id="MobiDB-lite"/>
    </source>
</evidence>
<feature type="compositionally biased region" description="Acidic residues" evidence="2">
    <location>
        <begin position="132"/>
        <end position="156"/>
    </location>
</feature>
<evidence type="ECO:0000313" key="4">
    <source>
        <dbReference type="EMBL" id="EAR96266.2"/>
    </source>
</evidence>
<accession>I7LUX7</accession>
<dbReference type="GO" id="GO:0003723">
    <property type="term" value="F:RNA binding"/>
    <property type="evidence" value="ECO:0007669"/>
    <property type="project" value="InterPro"/>
</dbReference>
<dbReference type="KEGG" id="tet:TTHERM_00188350"/>
<feature type="region of interest" description="Disordered" evidence="2">
    <location>
        <begin position="1"/>
        <end position="33"/>
    </location>
</feature>
<dbReference type="AlphaFoldDB" id="I7LUX7"/>
<dbReference type="InterPro" id="IPR004114">
    <property type="entry name" value="THUMP_dom"/>
</dbReference>
<dbReference type="RefSeq" id="XP_001016511.2">
    <property type="nucleotide sequence ID" value="XM_001016511.2"/>
</dbReference>
<dbReference type="Pfam" id="PF02926">
    <property type="entry name" value="THUMP"/>
    <property type="match status" value="1"/>
</dbReference>
<dbReference type="EMBL" id="GG662693">
    <property type="protein sequence ID" value="EAR96266.2"/>
    <property type="molecule type" value="Genomic_DNA"/>
</dbReference>
<dbReference type="Proteomes" id="UP000009168">
    <property type="component" value="Unassembled WGS sequence"/>
</dbReference>
<dbReference type="InterPro" id="IPR040183">
    <property type="entry name" value="THUMPD1-like"/>
</dbReference>
<evidence type="ECO:0000313" key="5">
    <source>
        <dbReference type="Proteomes" id="UP000009168"/>
    </source>
</evidence>
<feature type="region of interest" description="Disordered" evidence="2">
    <location>
        <begin position="84"/>
        <end position="173"/>
    </location>
</feature>
<dbReference type="eggNOG" id="KOG3943">
    <property type="taxonomic scope" value="Eukaryota"/>
</dbReference>
<evidence type="ECO:0000259" key="3">
    <source>
        <dbReference type="Pfam" id="PF02926"/>
    </source>
</evidence>
<dbReference type="STRING" id="312017.I7LUX7"/>
<feature type="compositionally biased region" description="Basic and acidic residues" evidence="2">
    <location>
        <begin position="84"/>
        <end position="111"/>
    </location>
</feature>
<feature type="compositionally biased region" description="Basic residues" evidence="2">
    <location>
        <begin position="1"/>
        <end position="20"/>
    </location>
</feature>
<name>I7LUX7_TETTS</name>
<protein>
    <submittedName>
        <fullName evidence="4">THUMP domain protein, putative</fullName>
    </submittedName>
</protein>
<dbReference type="OrthoDB" id="289904at2759"/>
<dbReference type="CDD" id="cd11717">
    <property type="entry name" value="THUMP_THUMPD1_like"/>
    <property type="match status" value="1"/>
</dbReference>
<keyword evidence="5" id="KW-1185">Reference proteome</keyword>
<keyword evidence="1" id="KW-0175">Coiled coil</keyword>
<sequence>MGHKHNKKGKFNKKGGKKQKNGGGSNIGHGNFDDLMKGFIIMTDQDREKNAVSDANNFLIPLIEELYPALQDIGQKINSQVDTVQKKIKTDDHQEQKQQENEQESEQKCDSQQENQIDEKQEQEEEQKPVENENENEIDQQEEQEQNNEEESESEEQEQKQDDNQTQEKPNEQTTIQTANDKLDQELNALKQQKDKLLYNVNTDVRCTVFLKVNSKLMNDIDVTHVVENIMHKVHQEKTTLTRFCHRMYPAEYAFRADTENLKKYMEQLIKERIQTEAPSSWMLECKVRNNSKFNRKNVLDIVNGLMPKIHFVDYKVPFYTIIVDICHNLMCLSILKNYYDYKKYSVKVNPQLNNQKDYSHLNQNKQPPKQIIPVTEEQLKEIEQKQEEQKAQLRAEVIKNDDDDIDLI</sequence>
<feature type="domain" description="THUMP" evidence="3">
    <location>
        <begin position="257"/>
        <end position="335"/>
    </location>
</feature>
<feature type="coiled-coil region" evidence="1">
    <location>
        <begin position="373"/>
        <end position="400"/>
    </location>
</feature>
<dbReference type="SUPFAM" id="SSF143437">
    <property type="entry name" value="THUMP domain-like"/>
    <property type="match status" value="1"/>
</dbReference>
<dbReference type="GO" id="GO:0006400">
    <property type="term" value="P:tRNA modification"/>
    <property type="evidence" value="ECO:0007669"/>
    <property type="project" value="InterPro"/>
</dbReference>
<dbReference type="InParanoid" id="I7LUX7"/>